<dbReference type="AlphaFoldDB" id="A0AAV7F977"/>
<dbReference type="GO" id="GO:0001682">
    <property type="term" value="P:tRNA 5'-leader removal"/>
    <property type="evidence" value="ECO:0007669"/>
    <property type="project" value="InterPro"/>
</dbReference>
<dbReference type="InterPro" id="IPR036980">
    <property type="entry name" value="RNase_P/MRP_Rpp29_sf"/>
</dbReference>
<dbReference type="GO" id="GO:0030677">
    <property type="term" value="C:ribonuclease P complex"/>
    <property type="evidence" value="ECO:0007669"/>
    <property type="project" value="InterPro"/>
</dbReference>
<dbReference type="GO" id="GO:0006364">
    <property type="term" value="P:rRNA processing"/>
    <property type="evidence" value="ECO:0007669"/>
    <property type="project" value="TreeGrafter"/>
</dbReference>
<organism evidence="3 4">
    <name type="scientific">Aristolochia fimbriata</name>
    <name type="common">White veined hardy Dutchman's pipe vine</name>
    <dbReference type="NCBI Taxonomy" id="158543"/>
    <lineage>
        <taxon>Eukaryota</taxon>
        <taxon>Viridiplantae</taxon>
        <taxon>Streptophyta</taxon>
        <taxon>Embryophyta</taxon>
        <taxon>Tracheophyta</taxon>
        <taxon>Spermatophyta</taxon>
        <taxon>Magnoliopsida</taxon>
        <taxon>Magnoliidae</taxon>
        <taxon>Piperales</taxon>
        <taxon>Aristolochiaceae</taxon>
        <taxon>Aristolochia</taxon>
    </lineage>
</organism>
<accession>A0AAV7F977</accession>
<dbReference type="InterPro" id="IPR023534">
    <property type="entry name" value="Rof/RNase_P-like"/>
</dbReference>
<dbReference type="Pfam" id="PF01868">
    <property type="entry name" value="RNase_P-MRP_p29"/>
    <property type="match status" value="1"/>
</dbReference>
<dbReference type="SMART" id="SM00538">
    <property type="entry name" value="POP4"/>
    <property type="match status" value="1"/>
</dbReference>
<evidence type="ECO:0000256" key="2">
    <source>
        <dbReference type="ARBA" id="ARBA00006181"/>
    </source>
</evidence>
<evidence type="ECO:0000313" key="3">
    <source>
        <dbReference type="EMBL" id="KAG9457341.1"/>
    </source>
</evidence>
<dbReference type="Proteomes" id="UP000825729">
    <property type="component" value="Unassembled WGS sequence"/>
</dbReference>
<sequence>MAASNTPPLSDSKTRALERRFASAKAEVLQQQELHRRKKQATERVTGAIEPASLLHSATRQNQSGSQTICSSSQKEQSVFCDGISASTTSRITDAETQGPTYFQLAETVHQNLLITPLELASQRGSIADKIAHELLQKGDVAQKYMHGSKGMKIEHGLLLDSVVQAQKSNMDARLKALQNHARRSKVHMSLRQHRKCGSFDLPREFHCFDRFKQMHEMWQGYIGQLLKDTGKNQLFQCLLNADLHGAIIAVAECKISTLIGLSGIMIRETAETFGIITEENKFQVLPKKGSVFVFQASGWKVTMNGDRLLRNSGLRSL</sequence>
<dbReference type="PANTHER" id="PTHR13348:SF0">
    <property type="entry name" value="RIBONUCLEASE P PROTEIN SUBUNIT P29"/>
    <property type="match status" value="1"/>
</dbReference>
<protein>
    <submittedName>
        <fullName evidence="3">Uncharacterized protein</fullName>
    </submittedName>
</protein>
<dbReference type="InterPro" id="IPR016848">
    <property type="entry name" value="RNase_P/MRP_Rpp29-subunit"/>
</dbReference>
<dbReference type="GO" id="GO:0005634">
    <property type="term" value="C:nucleus"/>
    <property type="evidence" value="ECO:0007669"/>
    <property type="project" value="UniProtKB-SubCell"/>
</dbReference>
<comment type="caution">
    <text evidence="3">The sequence shown here is derived from an EMBL/GenBank/DDBJ whole genome shotgun (WGS) entry which is preliminary data.</text>
</comment>
<evidence type="ECO:0000256" key="1">
    <source>
        <dbReference type="ARBA" id="ARBA00004123"/>
    </source>
</evidence>
<evidence type="ECO:0000313" key="4">
    <source>
        <dbReference type="Proteomes" id="UP000825729"/>
    </source>
</evidence>
<reference evidence="3 4" key="1">
    <citation type="submission" date="2021-07" db="EMBL/GenBank/DDBJ databases">
        <title>The Aristolochia fimbriata genome: insights into angiosperm evolution, floral development and chemical biosynthesis.</title>
        <authorList>
            <person name="Jiao Y."/>
        </authorList>
    </citation>
    <scope>NUCLEOTIDE SEQUENCE [LARGE SCALE GENOMIC DNA]</scope>
    <source>
        <strain evidence="3">IBCAS-2021</strain>
        <tissue evidence="3">Leaf</tissue>
    </source>
</reference>
<dbReference type="SUPFAM" id="SSF101744">
    <property type="entry name" value="Rof/RNase P subunit-like"/>
    <property type="match status" value="1"/>
</dbReference>
<dbReference type="PANTHER" id="PTHR13348">
    <property type="entry name" value="RIBONUCLEASE P SUBUNIT P29"/>
    <property type="match status" value="1"/>
</dbReference>
<comment type="subcellular location">
    <subcellularLocation>
        <location evidence="1">Nucleus</location>
    </subcellularLocation>
</comment>
<dbReference type="GO" id="GO:0000172">
    <property type="term" value="C:ribonuclease MRP complex"/>
    <property type="evidence" value="ECO:0007669"/>
    <property type="project" value="InterPro"/>
</dbReference>
<gene>
    <name evidence="3" type="ORF">H6P81_001849</name>
</gene>
<proteinExistence type="inferred from homology"/>
<dbReference type="InterPro" id="IPR002730">
    <property type="entry name" value="Rpp29/RNP1"/>
</dbReference>
<dbReference type="Gene3D" id="2.30.30.210">
    <property type="entry name" value="Ribonuclease P/MRP, subunit p29"/>
    <property type="match status" value="1"/>
</dbReference>
<comment type="similarity">
    <text evidence="2">Belongs to the eukaryotic/archaeal RNase P protein component 1 family.</text>
</comment>
<name>A0AAV7F977_ARIFI</name>
<keyword evidence="4" id="KW-1185">Reference proteome</keyword>
<dbReference type="EMBL" id="JAINDJ010000002">
    <property type="protein sequence ID" value="KAG9457341.1"/>
    <property type="molecule type" value="Genomic_DNA"/>
</dbReference>
<dbReference type="GO" id="GO:0033204">
    <property type="term" value="F:ribonuclease P RNA binding"/>
    <property type="evidence" value="ECO:0007669"/>
    <property type="project" value="InterPro"/>
</dbReference>